<dbReference type="InterPro" id="IPR011006">
    <property type="entry name" value="CheY-like_superfamily"/>
</dbReference>
<reference evidence="7 8" key="1">
    <citation type="submission" date="2018-01" db="EMBL/GenBank/DDBJ databases">
        <title>Draft genome of the type strain Pseudomonas oceani DSM 100277 isolated from the deep water in Okinawa trough, northwestern Pacific Ocean.</title>
        <authorList>
            <person name="Gomila M."/>
            <person name="Mulet M."/>
            <person name="Garcia-Valdes E."/>
            <person name="Lalucat J."/>
        </authorList>
    </citation>
    <scope>NUCLEOTIDE SEQUENCE [LARGE SCALE GENOMIC DNA]</scope>
    <source>
        <strain evidence="7 8">DSM 100277</strain>
    </source>
</reference>
<evidence type="ECO:0000313" key="8">
    <source>
        <dbReference type="Proteomes" id="UP000243451"/>
    </source>
</evidence>
<evidence type="ECO:0000256" key="4">
    <source>
        <dbReference type="PROSITE-ProRule" id="PRU00169"/>
    </source>
</evidence>
<dbReference type="GO" id="GO:0006355">
    <property type="term" value="P:regulation of DNA-templated transcription"/>
    <property type="evidence" value="ECO:0007669"/>
    <property type="project" value="InterPro"/>
</dbReference>
<organism evidence="7 8">
    <name type="scientific">Halopseudomonas oceani</name>
    <dbReference type="NCBI Taxonomy" id="1708783"/>
    <lineage>
        <taxon>Bacteria</taxon>
        <taxon>Pseudomonadati</taxon>
        <taxon>Pseudomonadota</taxon>
        <taxon>Gammaproteobacteria</taxon>
        <taxon>Pseudomonadales</taxon>
        <taxon>Pseudomonadaceae</taxon>
        <taxon>Halopseudomonas</taxon>
    </lineage>
</organism>
<name>A0A2P4EYB9_9GAMM</name>
<gene>
    <name evidence="7" type="ORF">C1949_05530</name>
</gene>
<dbReference type="InterPro" id="IPR036388">
    <property type="entry name" value="WH-like_DNA-bd_sf"/>
</dbReference>
<evidence type="ECO:0000256" key="1">
    <source>
        <dbReference type="ARBA" id="ARBA00023015"/>
    </source>
</evidence>
<dbReference type="OrthoDB" id="5593303at2"/>
<dbReference type="Gene3D" id="1.10.10.10">
    <property type="entry name" value="Winged helix-like DNA-binding domain superfamily/Winged helix DNA-binding domain"/>
    <property type="match status" value="1"/>
</dbReference>
<dbReference type="SUPFAM" id="SSF46894">
    <property type="entry name" value="C-terminal effector domain of the bipartite response regulators"/>
    <property type="match status" value="1"/>
</dbReference>
<dbReference type="InterPro" id="IPR000792">
    <property type="entry name" value="Tscrpt_reg_LuxR_C"/>
</dbReference>
<dbReference type="PROSITE" id="PS50043">
    <property type="entry name" value="HTH_LUXR_2"/>
    <property type="match status" value="1"/>
</dbReference>
<proteinExistence type="predicted"/>
<dbReference type="PROSITE" id="PS00622">
    <property type="entry name" value="HTH_LUXR_1"/>
    <property type="match status" value="1"/>
</dbReference>
<dbReference type="SMART" id="SM00421">
    <property type="entry name" value="HTH_LUXR"/>
    <property type="match status" value="1"/>
</dbReference>
<dbReference type="PANTHER" id="PTHR44688">
    <property type="entry name" value="DNA-BINDING TRANSCRIPTIONAL ACTIVATOR DEVR_DOSR"/>
    <property type="match status" value="1"/>
</dbReference>
<dbReference type="SMART" id="SM00448">
    <property type="entry name" value="REC"/>
    <property type="match status" value="1"/>
</dbReference>
<dbReference type="GO" id="GO:0000160">
    <property type="term" value="P:phosphorelay signal transduction system"/>
    <property type="evidence" value="ECO:0007669"/>
    <property type="project" value="InterPro"/>
</dbReference>
<comment type="caution">
    <text evidence="7">The sequence shown here is derived from an EMBL/GenBank/DDBJ whole genome shotgun (WGS) entry which is preliminary data.</text>
</comment>
<protein>
    <submittedName>
        <fullName evidence="7">Uncharacterized protein</fullName>
    </submittedName>
</protein>
<dbReference type="Proteomes" id="UP000243451">
    <property type="component" value="Unassembled WGS sequence"/>
</dbReference>
<dbReference type="AlphaFoldDB" id="A0A2P4EYB9"/>
<feature type="domain" description="Response regulatory" evidence="6">
    <location>
        <begin position="10"/>
        <end position="128"/>
    </location>
</feature>
<dbReference type="InterPro" id="IPR001789">
    <property type="entry name" value="Sig_transdc_resp-reg_receiver"/>
</dbReference>
<feature type="modified residue" description="4-aspartylphosphate" evidence="4">
    <location>
        <position position="63"/>
    </location>
</feature>
<evidence type="ECO:0000313" key="7">
    <source>
        <dbReference type="EMBL" id="POB05228.1"/>
    </source>
</evidence>
<dbReference type="CDD" id="cd06170">
    <property type="entry name" value="LuxR_C_like"/>
    <property type="match status" value="1"/>
</dbReference>
<dbReference type="Pfam" id="PF00072">
    <property type="entry name" value="Response_reg"/>
    <property type="match status" value="1"/>
</dbReference>
<dbReference type="PROSITE" id="PS50110">
    <property type="entry name" value="RESPONSE_REGULATORY"/>
    <property type="match status" value="1"/>
</dbReference>
<dbReference type="PRINTS" id="PR00038">
    <property type="entry name" value="HTHLUXR"/>
</dbReference>
<dbReference type="InterPro" id="IPR016032">
    <property type="entry name" value="Sig_transdc_resp-reg_C-effctor"/>
</dbReference>
<dbReference type="Gene3D" id="3.40.50.2300">
    <property type="match status" value="1"/>
</dbReference>
<evidence type="ECO:0000259" key="6">
    <source>
        <dbReference type="PROSITE" id="PS50110"/>
    </source>
</evidence>
<dbReference type="Pfam" id="PF00196">
    <property type="entry name" value="GerE"/>
    <property type="match status" value="1"/>
</dbReference>
<feature type="domain" description="HTH luxR-type" evidence="5">
    <location>
        <begin position="144"/>
        <end position="209"/>
    </location>
</feature>
<evidence type="ECO:0000256" key="3">
    <source>
        <dbReference type="ARBA" id="ARBA00023163"/>
    </source>
</evidence>
<evidence type="ECO:0000256" key="2">
    <source>
        <dbReference type="ARBA" id="ARBA00023125"/>
    </source>
</evidence>
<accession>A0A2P4EYB9</accession>
<keyword evidence="2" id="KW-0238">DNA-binding</keyword>
<dbReference type="PANTHER" id="PTHR44688:SF16">
    <property type="entry name" value="DNA-BINDING TRANSCRIPTIONAL ACTIVATOR DEVR_DOSR"/>
    <property type="match status" value="1"/>
</dbReference>
<keyword evidence="3" id="KW-0804">Transcription</keyword>
<sequence length="212" mass="23248">MAARENDVVDLLIVDDHRLFADAMRHVFADHPQIDAVHHASGHDEALQQIVAQAGNELIVLMDLNLGGESGVDLNNRLRSLNPAMRTIFCTGEQPANLCLDEALLRASSFVFKTDALADIRACMDCVLDGGRYQSASLRGVQSVVAETLKLSEREGDVARLLMQGLRNAEIAAQLGVTDNTVKTHLKSIYSKLGARNRADCLLLLEKLRFLD</sequence>
<dbReference type="SUPFAM" id="SSF52172">
    <property type="entry name" value="CheY-like"/>
    <property type="match status" value="1"/>
</dbReference>
<dbReference type="GO" id="GO:0003677">
    <property type="term" value="F:DNA binding"/>
    <property type="evidence" value="ECO:0007669"/>
    <property type="project" value="UniProtKB-KW"/>
</dbReference>
<keyword evidence="8" id="KW-1185">Reference proteome</keyword>
<keyword evidence="4" id="KW-0597">Phosphoprotein</keyword>
<dbReference type="EMBL" id="PPSK01000003">
    <property type="protein sequence ID" value="POB05228.1"/>
    <property type="molecule type" value="Genomic_DNA"/>
</dbReference>
<evidence type="ECO:0000259" key="5">
    <source>
        <dbReference type="PROSITE" id="PS50043"/>
    </source>
</evidence>
<keyword evidence="1" id="KW-0805">Transcription regulation</keyword>